<dbReference type="Proteomes" id="UP000032142">
    <property type="component" value="Unassembled WGS sequence"/>
</dbReference>
<name>A0A0B0M9R8_GOSAR</name>
<evidence type="ECO:0000313" key="2">
    <source>
        <dbReference type="Proteomes" id="UP000032142"/>
    </source>
</evidence>
<accession>A0A0B0M9R8</accession>
<proteinExistence type="predicted"/>
<protein>
    <submittedName>
        <fullName evidence="1">Uncharacterized protein</fullName>
    </submittedName>
</protein>
<dbReference type="EMBL" id="JRRC01008387">
    <property type="protein sequence ID" value="KHF97479.1"/>
    <property type="molecule type" value="Genomic_DNA"/>
</dbReference>
<keyword evidence="2" id="KW-1185">Reference proteome</keyword>
<organism evidence="1 2">
    <name type="scientific">Gossypium arboreum</name>
    <name type="common">Tree cotton</name>
    <name type="synonym">Gossypium nanking</name>
    <dbReference type="NCBI Taxonomy" id="29729"/>
    <lineage>
        <taxon>Eukaryota</taxon>
        <taxon>Viridiplantae</taxon>
        <taxon>Streptophyta</taxon>
        <taxon>Embryophyta</taxon>
        <taxon>Tracheophyta</taxon>
        <taxon>Spermatophyta</taxon>
        <taxon>Magnoliopsida</taxon>
        <taxon>eudicotyledons</taxon>
        <taxon>Gunneridae</taxon>
        <taxon>Pentapetalae</taxon>
        <taxon>rosids</taxon>
        <taxon>malvids</taxon>
        <taxon>Malvales</taxon>
        <taxon>Malvaceae</taxon>
        <taxon>Malvoideae</taxon>
        <taxon>Gossypium</taxon>
    </lineage>
</organism>
<comment type="caution">
    <text evidence="1">The sequence shown here is derived from an EMBL/GenBank/DDBJ whole genome shotgun (WGS) entry which is preliminary data.</text>
</comment>
<gene>
    <name evidence="1" type="ORF">F383_36775</name>
</gene>
<evidence type="ECO:0000313" key="1">
    <source>
        <dbReference type="EMBL" id="KHF97479.1"/>
    </source>
</evidence>
<reference evidence="2" key="1">
    <citation type="submission" date="2014-09" db="EMBL/GenBank/DDBJ databases">
        <authorList>
            <person name="Mudge J."/>
            <person name="Ramaraj T."/>
            <person name="Lindquist I.E."/>
            <person name="Bharti A.K."/>
            <person name="Sundararajan A."/>
            <person name="Cameron C.T."/>
            <person name="Woodward J.E."/>
            <person name="May G.D."/>
            <person name="Brubaker C."/>
            <person name="Broadhvest J."/>
            <person name="Wilkins T.A."/>
        </authorList>
    </citation>
    <scope>NUCLEOTIDE SEQUENCE</scope>
    <source>
        <strain evidence="2">cv. AKA8401</strain>
    </source>
</reference>
<sequence length="11" mass="1260">MCYREGFSPNG</sequence>